<evidence type="ECO:0000259" key="4">
    <source>
        <dbReference type="Pfam" id="PF00725"/>
    </source>
</evidence>
<dbReference type="EMBL" id="WUUT01000002">
    <property type="protein sequence ID" value="MXR51186.1"/>
    <property type="molecule type" value="Genomic_DNA"/>
</dbReference>
<keyword evidence="7" id="KW-1185">Reference proteome</keyword>
<dbReference type="GO" id="GO:0070403">
    <property type="term" value="F:NAD+ binding"/>
    <property type="evidence" value="ECO:0007669"/>
    <property type="project" value="InterPro"/>
</dbReference>
<evidence type="ECO:0000256" key="2">
    <source>
        <dbReference type="PIRSR" id="PIRSR000105-1"/>
    </source>
</evidence>
<dbReference type="PIRSF" id="PIRSF000105">
    <property type="entry name" value="HCDH"/>
    <property type="match status" value="1"/>
</dbReference>
<protein>
    <submittedName>
        <fullName evidence="6">3-hydroxyacyl-CoA dehydrogenase family protein</fullName>
    </submittedName>
</protein>
<reference evidence="6 7" key="1">
    <citation type="submission" date="2019-12" db="EMBL/GenBank/DDBJ databases">
        <title>Isolation and characterization of three novel carbon monoxide-oxidizing members of Halobacteria from salione crusts and soils.</title>
        <authorList>
            <person name="Myers M.R."/>
            <person name="King G.M."/>
        </authorList>
    </citation>
    <scope>NUCLEOTIDE SEQUENCE [LARGE SCALE GENOMIC DNA]</scope>
    <source>
        <strain evidence="6 7">WSH3</strain>
    </source>
</reference>
<dbReference type="RefSeq" id="WP_159763331.1">
    <property type="nucleotide sequence ID" value="NZ_WUUT01000002.1"/>
</dbReference>
<evidence type="ECO:0000256" key="1">
    <source>
        <dbReference type="ARBA" id="ARBA00023002"/>
    </source>
</evidence>
<dbReference type="Pfam" id="PF00725">
    <property type="entry name" value="3HCDH"/>
    <property type="match status" value="1"/>
</dbReference>
<dbReference type="Gene3D" id="1.10.1040.10">
    <property type="entry name" value="N-(1-d-carboxylethyl)-l-norvaline Dehydrogenase, domain 2"/>
    <property type="match status" value="1"/>
</dbReference>
<comment type="caution">
    <text evidence="6">The sequence shown here is derived from an EMBL/GenBank/DDBJ whole genome shotgun (WGS) entry which is preliminary data.</text>
</comment>
<dbReference type="GO" id="GO:0008691">
    <property type="term" value="F:3-hydroxybutyryl-CoA dehydrogenase activity"/>
    <property type="evidence" value="ECO:0007669"/>
    <property type="project" value="TreeGrafter"/>
</dbReference>
<keyword evidence="1" id="KW-0560">Oxidoreductase</keyword>
<gene>
    <name evidence="6" type="ORF">GRX03_06155</name>
</gene>
<sequence length="301" mass="31816">MNVAVLGSGRAGRDIAARCARAGHAVSLQADDATDRVDDIEGLLIDAVDAGELSEDRRAEALSELQATTDLGGAVSDADIVIETATADTEQLQELFADVESAVDRDTLIVTSQPAVPVTAAAAGLRQPDRAFGMHFVDAPGAEVVELLVPEQTGAEPTERAESFIAELGATPVRIRDTPGMASRRLRLAAEVEAMRAIDDGITDVESVDTILEEGYDHSDGPLVQADRAGLDRRLEELAELAEALGPRFEPPEILESLVEAGKTGANVGEGFYRWERGEPVEPAVGVRPGDGGDSEESPRR</sequence>
<dbReference type="SUPFAM" id="SSF48179">
    <property type="entry name" value="6-phosphogluconate dehydrogenase C-terminal domain-like"/>
    <property type="match status" value="1"/>
</dbReference>
<dbReference type="PANTHER" id="PTHR48075">
    <property type="entry name" value="3-HYDROXYACYL-COA DEHYDROGENASE FAMILY PROTEIN"/>
    <property type="match status" value="1"/>
</dbReference>
<dbReference type="OrthoDB" id="51300at2157"/>
<evidence type="ECO:0000259" key="5">
    <source>
        <dbReference type="Pfam" id="PF02737"/>
    </source>
</evidence>
<dbReference type="InterPro" id="IPR022694">
    <property type="entry name" value="3-OHacyl-CoA_DH"/>
</dbReference>
<feature type="site" description="Important for catalytic activity" evidence="2">
    <location>
        <position position="135"/>
    </location>
</feature>
<feature type="domain" description="3-hydroxyacyl-CoA dehydrogenase NAD binding" evidence="5">
    <location>
        <begin position="2"/>
        <end position="177"/>
    </location>
</feature>
<dbReference type="InterPro" id="IPR008927">
    <property type="entry name" value="6-PGluconate_DH-like_C_sf"/>
</dbReference>
<proteinExistence type="predicted"/>
<feature type="region of interest" description="Disordered" evidence="3">
    <location>
        <begin position="279"/>
        <end position="301"/>
    </location>
</feature>
<dbReference type="InterPro" id="IPR036291">
    <property type="entry name" value="NAD(P)-bd_dom_sf"/>
</dbReference>
<dbReference type="Gene3D" id="3.40.50.720">
    <property type="entry name" value="NAD(P)-binding Rossmann-like Domain"/>
    <property type="match status" value="1"/>
</dbReference>
<dbReference type="GO" id="GO:0006635">
    <property type="term" value="P:fatty acid beta-oxidation"/>
    <property type="evidence" value="ECO:0007669"/>
    <property type="project" value="TreeGrafter"/>
</dbReference>
<dbReference type="InterPro" id="IPR006176">
    <property type="entry name" value="3-OHacyl-CoA_DH_NAD-bd"/>
</dbReference>
<accession>A0A6B0T4S9</accession>
<evidence type="ECO:0000256" key="3">
    <source>
        <dbReference type="SAM" id="MobiDB-lite"/>
    </source>
</evidence>
<dbReference type="PANTHER" id="PTHR48075:SF5">
    <property type="entry name" value="3-HYDROXYBUTYRYL-COA DEHYDROGENASE"/>
    <property type="match status" value="1"/>
</dbReference>
<dbReference type="InterPro" id="IPR006108">
    <property type="entry name" value="3HC_DH_C"/>
</dbReference>
<dbReference type="AlphaFoldDB" id="A0A6B0T4S9"/>
<feature type="domain" description="3-hydroxyacyl-CoA dehydrogenase C-terminal" evidence="4">
    <location>
        <begin position="180"/>
        <end position="275"/>
    </location>
</feature>
<evidence type="ECO:0000313" key="6">
    <source>
        <dbReference type="EMBL" id="MXR51186.1"/>
    </source>
</evidence>
<dbReference type="InterPro" id="IPR013328">
    <property type="entry name" value="6PGD_dom2"/>
</dbReference>
<evidence type="ECO:0000313" key="7">
    <source>
        <dbReference type="Proteomes" id="UP000466535"/>
    </source>
</evidence>
<name>A0A6B0T4S9_9EURY</name>
<dbReference type="SUPFAM" id="SSF51735">
    <property type="entry name" value="NAD(P)-binding Rossmann-fold domains"/>
    <property type="match status" value="1"/>
</dbReference>
<organism evidence="6 7">
    <name type="scientific">Halovenus carboxidivorans</name>
    <dbReference type="NCBI Taxonomy" id="2692199"/>
    <lineage>
        <taxon>Archaea</taxon>
        <taxon>Methanobacteriati</taxon>
        <taxon>Methanobacteriota</taxon>
        <taxon>Stenosarchaea group</taxon>
        <taxon>Halobacteria</taxon>
        <taxon>Halobacteriales</taxon>
        <taxon>Haloarculaceae</taxon>
        <taxon>Halovenus</taxon>
    </lineage>
</organism>
<dbReference type="Pfam" id="PF02737">
    <property type="entry name" value="3HCDH_N"/>
    <property type="match status" value="1"/>
</dbReference>
<dbReference type="Proteomes" id="UP000466535">
    <property type="component" value="Unassembled WGS sequence"/>
</dbReference>